<evidence type="ECO:0000313" key="3">
    <source>
        <dbReference type="Proteomes" id="UP000050525"/>
    </source>
</evidence>
<accession>A0A151M8M0</accession>
<dbReference type="PANTHER" id="PTHR31095">
    <property type="entry name" value="RIKEN CDNA 9930021J03 GENE"/>
    <property type="match status" value="1"/>
</dbReference>
<name>A0A151M8M0_ALLMI</name>
<feature type="compositionally biased region" description="Polar residues" evidence="1">
    <location>
        <begin position="174"/>
        <end position="188"/>
    </location>
</feature>
<organism evidence="2 3">
    <name type="scientific">Alligator mississippiensis</name>
    <name type="common">American alligator</name>
    <dbReference type="NCBI Taxonomy" id="8496"/>
    <lineage>
        <taxon>Eukaryota</taxon>
        <taxon>Metazoa</taxon>
        <taxon>Chordata</taxon>
        <taxon>Craniata</taxon>
        <taxon>Vertebrata</taxon>
        <taxon>Euteleostomi</taxon>
        <taxon>Archelosauria</taxon>
        <taxon>Archosauria</taxon>
        <taxon>Crocodylia</taxon>
        <taxon>Alligatoridae</taxon>
        <taxon>Alligatorinae</taxon>
        <taxon>Alligator</taxon>
    </lineage>
</organism>
<protein>
    <submittedName>
        <fullName evidence="2">Uncharacterized protein</fullName>
    </submittedName>
</protein>
<dbReference type="EMBL" id="AKHW03006358">
    <property type="protein sequence ID" value="KYO20857.1"/>
    <property type="molecule type" value="Genomic_DNA"/>
</dbReference>
<feature type="compositionally biased region" description="Polar residues" evidence="1">
    <location>
        <begin position="237"/>
        <end position="251"/>
    </location>
</feature>
<reference evidence="2 3" key="1">
    <citation type="journal article" date="2012" name="Genome Biol.">
        <title>Sequencing three crocodilian genomes to illuminate the evolution of archosaurs and amniotes.</title>
        <authorList>
            <person name="St John J.A."/>
            <person name="Braun E.L."/>
            <person name="Isberg S.R."/>
            <person name="Miles L.G."/>
            <person name="Chong A.Y."/>
            <person name="Gongora J."/>
            <person name="Dalzell P."/>
            <person name="Moran C."/>
            <person name="Bed'hom B."/>
            <person name="Abzhanov A."/>
            <person name="Burgess S.C."/>
            <person name="Cooksey A.M."/>
            <person name="Castoe T.A."/>
            <person name="Crawford N.G."/>
            <person name="Densmore L.D."/>
            <person name="Drew J.C."/>
            <person name="Edwards S.V."/>
            <person name="Faircloth B.C."/>
            <person name="Fujita M.K."/>
            <person name="Greenwold M.J."/>
            <person name="Hoffmann F.G."/>
            <person name="Howard J.M."/>
            <person name="Iguchi T."/>
            <person name="Janes D.E."/>
            <person name="Khan S.Y."/>
            <person name="Kohno S."/>
            <person name="de Koning A.J."/>
            <person name="Lance S.L."/>
            <person name="McCarthy F.M."/>
            <person name="McCormack J.E."/>
            <person name="Merchant M.E."/>
            <person name="Peterson D.G."/>
            <person name="Pollock D.D."/>
            <person name="Pourmand N."/>
            <person name="Raney B.J."/>
            <person name="Roessler K.A."/>
            <person name="Sanford J.R."/>
            <person name="Sawyer R.H."/>
            <person name="Schmidt C.J."/>
            <person name="Triplett E.W."/>
            <person name="Tuberville T.D."/>
            <person name="Venegas-Anaya M."/>
            <person name="Howard J.T."/>
            <person name="Jarvis E.D."/>
            <person name="Guillette L.J.Jr."/>
            <person name="Glenn T.C."/>
            <person name="Green R.E."/>
            <person name="Ray D.A."/>
        </authorList>
    </citation>
    <scope>NUCLEOTIDE SEQUENCE [LARGE SCALE GENOMIC DNA]</scope>
    <source>
        <strain evidence="2">KSC_2009_1</strain>
    </source>
</reference>
<evidence type="ECO:0000256" key="1">
    <source>
        <dbReference type="SAM" id="MobiDB-lite"/>
    </source>
</evidence>
<feature type="region of interest" description="Disordered" evidence="1">
    <location>
        <begin position="143"/>
        <end position="198"/>
    </location>
</feature>
<proteinExistence type="predicted"/>
<feature type="region of interest" description="Disordered" evidence="1">
    <location>
        <begin position="68"/>
        <end position="92"/>
    </location>
</feature>
<comment type="caution">
    <text evidence="2">The sequence shown here is derived from an EMBL/GenBank/DDBJ whole genome shotgun (WGS) entry which is preliminary data.</text>
</comment>
<feature type="compositionally biased region" description="Basic and acidic residues" evidence="1">
    <location>
        <begin position="252"/>
        <end position="262"/>
    </location>
</feature>
<evidence type="ECO:0000313" key="2">
    <source>
        <dbReference type="EMBL" id="KYO20857.1"/>
    </source>
</evidence>
<dbReference type="InterPro" id="IPR040214">
    <property type="entry name" value="BRD10"/>
</dbReference>
<keyword evidence="3" id="KW-1185">Reference proteome</keyword>
<sequence>MEQAYKGKGRWYLRKQAVKELHCTLIRLLNELLPWEPKLMKAFQRNRSRLKKDYDDFKRHPDHDKFTRELWSNEESENDTGKESFGAVTSTSSESTEHLDFLKNDYSDLDEMKLLEMDLPAGKSRLQKKELTCKETSKSLFKAMKRQSKQNSNLDDSTDELSPRKKARLISNEAPVQSSENDMPTDSGLNELKQSELPPPESFALMDPATSISNFLKGTKPIQALLAKNIGNKVTLTNQLPHSIDTSISTSEKSDKPDKAAS</sequence>
<gene>
    <name evidence="2" type="ORF">Y1Q_0012701</name>
</gene>
<dbReference type="AlphaFoldDB" id="A0A151M8M0"/>
<feature type="region of interest" description="Disordered" evidence="1">
    <location>
        <begin position="237"/>
        <end position="262"/>
    </location>
</feature>
<dbReference type="Proteomes" id="UP000050525">
    <property type="component" value="Unassembled WGS sequence"/>
</dbReference>
<dbReference type="PANTHER" id="PTHR31095:SF3">
    <property type="entry name" value="RIKEN CDNA 9930021J03 GENE"/>
    <property type="match status" value="1"/>
</dbReference>